<organism evidence="1 2">
    <name type="scientific">Porites evermanni</name>
    <dbReference type="NCBI Taxonomy" id="104178"/>
    <lineage>
        <taxon>Eukaryota</taxon>
        <taxon>Metazoa</taxon>
        <taxon>Cnidaria</taxon>
        <taxon>Anthozoa</taxon>
        <taxon>Hexacorallia</taxon>
        <taxon>Scleractinia</taxon>
        <taxon>Fungiina</taxon>
        <taxon>Poritidae</taxon>
        <taxon>Porites</taxon>
    </lineage>
</organism>
<sequence length="111" mass="12894">MLQKLQATDWFPVLAENDINIAIDKFYCIVHEEFKNSFPSIRVKMSSKDPFFMSPLLKNLLSKRNKLLRKGMVQEAGFLQPRIIQLIKENQLNLTKVNKQNMTWAANLGGR</sequence>
<dbReference type="Proteomes" id="UP001159427">
    <property type="component" value="Unassembled WGS sequence"/>
</dbReference>
<evidence type="ECO:0000313" key="2">
    <source>
        <dbReference type="Proteomes" id="UP001159427"/>
    </source>
</evidence>
<protein>
    <submittedName>
        <fullName evidence="1">Uncharacterized protein</fullName>
    </submittedName>
</protein>
<gene>
    <name evidence="1" type="ORF">PEVE_00025437</name>
</gene>
<accession>A0ABN8STD4</accession>
<proteinExistence type="predicted"/>
<comment type="caution">
    <text evidence="1">The sequence shown here is derived from an EMBL/GenBank/DDBJ whole genome shotgun (WGS) entry which is preliminary data.</text>
</comment>
<keyword evidence="2" id="KW-1185">Reference proteome</keyword>
<reference evidence="1 2" key="1">
    <citation type="submission" date="2022-05" db="EMBL/GenBank/DDBJ databases">
        <authorList>
            <consortium name="Genoscope - CEA"/>
            <person name="William W."/>
        </authorList>
    </citation>
    <scope>NUCLEOTIDE SEQUENCE [LARGE SCALE GENOMIC DNA]</scope>
</reference>
<dbReference type="EMBL" id="CALNXI010003422">
    <property type="protein sequence ID" value="CAH3193214.1"/>
    <property type="molecule type" value="Genomic_DNA"/>
</dbReference>
<evidence type="ECO:0000313" key="1">
    <source>
        <dbReference type="EMBL" id="CAH3193214.1"/>
    </source>
</evidence>
<name>A0ABN8STD4_9CNID</name>